<accession>A0ABR1I7V4</accession>
<organism evidence="3 4">
    <name type="scientific">Neonectria magnoliae</name>
    <dbReference type="NCBI Taxonomy" id="2732573"/>
    <lineage>
        <taxon>Eukaryota</taxon>
        <taxon>Fungi</taxon>
        <taxon>Dikarya</taxon>
        <taxon>Ascomycota</taxon>
        <taxon>Pezizomycotina</taxon>
        <taxon>Sordariomycetes</taxon>
        <taxon>Hypocreomycetidae</taxon>
        <taxon>Hypocreales</taxon>
        <taxon>Nectriaceae</taxon>
        <taxon>Neonectria</taxon>
    </lineage>
</organism>
<evidence type="ECO:0000256" key="1">
    <source>
        <dbReference type="SAM" id="MobiDB-lite"/>
    </source>
</evidence>
<keyword evidence="2" id="KW-1133">Transmembrane helix</keyword>
<feature type="transmembrane region" description="Helical" evidence="2">
    <location>
        <begin position="12"/>
        <end position="34"/>
    </location>
</feature>
<feature type="region of interest" description="Disordered" evidence="1">
    <location>
        <begin position="190"/>
        <end position="212"/>
    </location>
</feature>
<feature type="transmembrane region" description="Helical" evidence="2">
    <location>
        <begin position="118"/>
        <end position="138"/>
    </location>
</feature>
<gene>
    <name evidence="3" type="ORF">QQZ08_004526</name>
</gene>
<keyword evidence="2" id="KW-0472">Membrane</keyword>
<dbReference type="Proteomes" id="UP001498421">
    <property type="component" value="Unassembled WGS sequence"/>
</dbReference>
<feature type="compositionally biased region" description="Polar residues" evidence="1">
    <location>
        <begin position="197"/>
        <end position="212"/>
    </location>
</feature>
<comment type="caution">
    <text evidence="3">The sequence shown here is derived from an EMBL/GenBank/DDBJ whole genome shotgun (WGS) entry which is preliminary data.</text>
</comment>
<protein>
    <submittedName>
        <fullName evidence="3">Uncharacterized protein</fullName>
    </submittedName>
</protein>
<evidence type="ECO:0000313" key="3">
    <source>
        <dbReference type="EMBL" id="KAK7428912.1"/>
    </source>
</evidence>
<evidence type="ECO:0000256" key="2">
    <source>
        <dbReference type="SAM" id="Phobius"/>
    </source>
</evidence>
<reference evidence="3 4" key="1">
    <citation type="journal article" date="2025" name="Microbiol. Resour. Announc.">
        <title>Draft genome sequences for Neonectria magnoliae and Neonectria punicea, canker pathogens of Liriodendron tulipifera and Acer saccharum in West Virginia.</title>
        <authorList>
            <person name="Petronek H.M."/>
            <person name="Kasson M.T."/>
            <person name="Metheny A.M."/>
            <person name="Stauder C.M."/>
            <person name="Lovett B."/>
            <person name="Lynch S.C."/>
            <person name="Garnas J.R."/>
            <person name="Kasson L.R."/>
            <person name="Stajich J.E."/>
        </authorList>
    </citation>
    <scope>NUCLEOTIDE SEQUENCE [LARGE SCALE GENOMIC DNA]</scope>
    <source>
        <strain evidence="3 4">NRRL 64651</strain>
    </source>
</reference>
<feature type="transmembrane region" description="Helical" evidence="2">
    <location>
        <begin position="80"/>
        <end position="106"/>
    </location>
</feature>
<feature type="transmembrane region" description="Helical" evidence="2">
    <location>
        <begin position="158"/>
        <end position="180"/>
    </location>
</feature>
<evidence type="ECO:0000313" key="4">
    <source>
        <dbReference type="Proteomes" id="UP001498421"/>
    </source>
</evidence>
<proteinExistence type="predicted"/>
<sequence>MGFFKAIAFGKLPRIILTTLLVFFAFFSLVVFVLSSVATSRVKDCEEPWYGHVTVGFRGVAEDTYKLLNREQEKCDYFGWIPYFLLAAASLLASASTFAVLVYIFLLPKDAGRFVPRYIFHVMAFIILISLPAFFLGWKYEGPWTAHLGPDTSVTVKVTIVFGHIYLFLAILIALMALVLDFPLRTGPRGDGKGMSRNPSNASNQTQAGMAA</sequence>
<name>A0ABR1I7V4_9HYPO</name>
<keyword evidence="2" id="KW-0812">Transmembrane</keyword>
<dbReference type="EMBL" id="JAZAVK010000035">
    <property type="protein sequence ID" value="KAK7428912.1"/>
    <property type="molecule type" value="Genomic_DNA"/>
</dbReference>
<keyword evidence="4" id="KW-1185">Reference proteome</keyword>